<evidence type="ECO:0000256" key="3">
    <source>
        <dbReference type="ARBA" id="ARBA00023163"/>
    </source>
</evidence>
<evidence type="ECO:0000313" key="7">
    <source>
        <dbReference type="EMBL" id="SBV24767.1"/>
    </source>
</evidence>
<dbReference type="SUPFAM" id="SSF48498">
    <property type="entry name" value="Tetracyclin repressor-like, C-terminal domain"/>
    <property type="match status" value="1"/>
</dbReference>
<dbReference type="STRING" id="307121.GA0070620_0207"/>
<dbReference type="OrthoDB" id="4823039at2"/>
<dbReference type="RefSeq" id="WP_091587621.1">
    <property type="nucleotide sequence ID" value="NZ_JBHRWG010000002.1"/>
</dbReference>
<dbReference type="EMBL" id="LT598496">
    <property type="protein sequence ID" value="SBV24767.1"/>
    <property type="molecule type" value="Genomic_DNA"/>
</dbReference>
<dbReference type="Proteomes" id="UP000199393">
    <property type="component" value="Chromosome I"/>
</dbReference>
<dbReference type="InterPro" id="IPR050109">
    <property type="entry name" value="HTH-type_TetR-like_transc_reg"/>
</dbReference>
<evidence type="ECO:0000256" key="5">
    <source>
        <dbReference type="SAM" id="MobiDB-lite"/>
    </source>
</evidence>
<dbReference type="InterPro" id="IPR009057">
    <property type="entry name" value="Homeodomain-like_sf"/>
</dbReference>
<sequence length="229" mass="25334">MSDVKRGNPGNPTTRPYRSALREENARRTRAAIAAAARELFLTRGYGGTSLADVAALAQVARPTVSATFGSKPALLRQVLDEALAGDDEPVPVAQRPWFTPVWDATTPAEVLTAYAQVCTLIGGRAAQIFETTRRAADDTPEVAELWQTLLRNRRAGARMVVERARTLGQLRQGDDLHRAVDILWIFNDPALYDSLVLHCGWPVEDFQRWLAERMCDALLPADQRSPRS</sequence>
<reference evidence="8" key="1">
    <citation type="submission" date="2016-06" db="EMBL/GenBank/DDBJ databases">
        <authorList>
            <person name="Varghese N."/>
        </authorList>
    </citation>
    <scope>NUCLEOTIDE SEQUENCE [LARGE SCALE GENOMIC DNA]</scope>
    <source>
        <strain evidence="8">DSM 45344</strain>
    </source>
</reference>
<name>A0A1C3MWQ9_9ACTN</name>
<evidence type="ECO:0000313" key="8">
    <source>
        <dbReference type="Proteomes" id="UP000199393"/>
    </source>
</evidence>
<keyword evidence="3" id="KW-0804">Transcription</keyword>
<dbReference type="PANTHER" id="PTHR30055:SF234">
    <property type="entry name" value="HTH-TYPE TRANSCRIPTIONAL REGULATOR BETI"/>
    <property type="match status" value="1"/>
</dbReference>
<keyword evidence="8" id="KW-1185">Reference proteome</keyword>
<feature type="domain" description="HTH tetR-type" evidence="6">
    <location>
        <begin position="27"/>
        <end position="87"/>
    </location>
</feature>
<dbReference type="Pfam" id="PF00440">
    <property type="entry name" value="TetR_N"/>
    <property type="match status" value="1"/>
</dbReference>
<dbReference type="GO" id="GO:0000976">
    <property type="term" value="F:transcription cis-regulatory region binding"/>
    <property type="evidence" value="ECO:0007669"/>
    <property type="project" value="TreeGrafter"/>
</dbReference>
<evidence type="ECO:0000259" key="6">
    <source>
        <dbReference type="PROSITE" id="PS50977"/>
    </source>
</evidence>
<evidence type="ECO:0000256" key="2">
    <source>
        <dbReference type="ARBA" id="ARBA00023125"/>
    </source>
</evidence>
<dbReference type="AlphaFoldDB" id="A0A1C3MWQ9"/>
<accession>A0A1C3MWQ9</accession>
<gene>
    <name evidence="7" type="ORF">GA0070620_0207</name>
</gene>
<evidence type="ECO:0000256" key="1">
    <source>
        <dbReference type="ARBA" id="ARBA00023015"/>
    </source>
</evidence>
<keyword evidence="1" id="KW-0805">Transcription regulation</keyword>
<dbReference type="PATRIC" id="fig|307121.4.peg.221"/>
<feature type="DNA-binding region" description="H-T-H motif" evidence="4">
    <location>
        <begin position="50"/>
        <end position="69"/>
    </location>
</feature>
<dbReference type="InterPro" id="IPR001647">
    <property type="entry name" value="HTH_TetR"/>
</dbReference>
<dbReference type="GO" id="GO:0003700">
    <property type="term" value="F:DNA-binding transcription factor activity"/>
    <property type="evidence" value="ECO:0007669"/>
    <property type="project" value="TreeGrafter"/>
</dbReference>
<dbReference type="PANTHER" id="PTHR30055">
    <property type="entry name" value="HTH-TYPE TRANSCRIPTIONAL REGULATOR RUTR"/>
    <property type="match status" value="1"/>
</dbReference>
<dbReference type="InterPro" id="IPR036271">
    <property type="entry name" value="Tet_transcr_reg_TetR-rel_C_sf"/>
</dbReference>
<evidence type="ECO:0000256" key="4">
    <source>
        <dbReference type="PROSITE-ProRule" id="PRU00335"/>
    </source>
</evidence>
<dbReference type="PRINTS" id="PR00455">
    <property type="entry name" value="HTHTETR"/>
</dbReference>
<dbReference type="PROSITE" id="PS50977">
    <property type="entry name" value="HTH_TETR_2"/>
    <property type="match status" value="1"/>
</dbReference>
<protein>
    <submittedName>
        <fullName evidence="7">Transcriptional regulator, TetR family</fullName>
    </submittedName>
</protein>
<proteinExistence type="predicted"/>
<keyword evidence="2 4" id="KW-0238">DNA-binding</keyword>
<dbReference type="Gene3D" id="1.10.357.10">
    <property type="entry name" value="Tetracycline Repressor, domain 2"/>
    <property type="match status" value="1"/>
</dbReference>
<organism evidence="7 8">
    <name type="scientific">Micromonospora krabiensis</name>
    <dbReference type="NCBI Taxonomy" id="307121"/>
    <lineage>
        <taxon>Bacteria</taxon>
        <taxon>Bacillati</taxon>
        <taxon>Actinomycetota</taxon>
        <taxon>Actinomycetes</taxon>
        <taxon>Micromonosporales</taxon>
        <taxon>Micromonosporaceae</taxon>
        <taxon>Micromonospora</taxon>
    </lineage>
</organism>
<dbReference type="SUPFAM" id="SSF46689">
    <property type="entry name" value="Homeodomain-like"/>
    <property type="match status" value="1"/>
</dbReference>
<feature type="region of interest" description="Disordered" evidence="5">
    <location>
        <begin position="1"/>
        <end position="24"/>
    </location>
</feature>